<dbReference type="PRINTS" id="PR00081">
    <property type="entry name" value="GDHRDH"/>
</dbReference>
<gene>
    <name evidence="4" type="ORF">NC595_13885</name>
</gene>
<keyword evidence="2" id="KW-0560">Oxidoreductase</keyword>
<organism evidence="4 5">
    <name type="scientific">Dyella lutea</name>
    <dbReference type="NCBI Taxonomy" id="2950441"/>
    <lineage>
        <taxon>Bacteria</taxon>
        <taxon>Pseudomonadati</taxon>
        <taxon>Pseudomonadota</taxon>
        <taxon>Gammaproteobacteria</taxon>
        <taxon>Lysobacterales</taxon>
        <taxon>Rhodanobacteraceae</taxon>
        <taxon>Dyella</taxon>
    </lineage>
</organism>
<dbReference type="PRINTS" id="PR00080">
    <property type="entry name" value="SDRFAMILY"/>
</dbReference>
<evidence type="ECO:0000256" key="1">
    <source>
        <dbReference type="ARBA" id="ARBA00006484"/>
    </source>
</evidence>
<dbReference type="EMBL" id="JAMZEK010000003">
    <property type="protein sequence ID" value="MCP1375135.1"/>
    <property type="molecule type" value="Genomic_DNA"/>
</dbReference>
<dbReference type="InterPro" id="IPR036291">
    <property type="entry name" value="NAD(P)-bd_dom_sf"/>
</dbReference>
<protein>
    <submittedName>
        <fullName evidence="4">SDR family NAD(P)-dependent oxidoreductase</fullName>
    </submittedName>
</protein>
<comment type="caution">
    <text evidence="4">The sequence shown here is derived from an EMBL/GenBank/DDBJ whole genome shotgun (WGS) entry which is preliminary data.</text>
</comment>
<accession>A0ABT1FCM8</accession>
<dbReference type="PANTHER" id="PTHR43976">
    <property type="entry name" value="SHORT CHAIN DEHYDROGENASE"/>
    <property type="match status" value="1"/>
</dbReference>
<dbReference type="RefSeq" id="WP_253567382.1">
    <property type="nucleotide sequence ID" value="NZ_JAMZEK010000003.1"/>
</dbReference>
<sequence>MTRENGPSHAPLRTWLITGASSGLGHALAECVLRHGDQVVLTAPTLSGMEALAARYPRSALALELDVTDPLQRIDAVDRALAHFGAIDVLVNNAAIDFLGAVEEQREDDYRAQFEVNFFGAVGMIRLVLPGMRKRRSGTIVNVSSMDGLASLPANGYYSSSKFALEGLTEALWQEIEPLGLRAFLAEPGSVRTGIEHRTTFSGHPIDDYAASSGAFRELLAKLTPEMFPGDPVRVAAALREEVLTPSGRHWIVMGSDAQRRIQTKLSMLLAELEAGRAMAGRTDYPGSGPAVL</sequence>
<dbReference type="SUPFAM" id="SSF51735">
    <property type="entry name" value="NAD(P)-binding Rossmann-fold domains"/>
    <property type="match status" value="1"/>
</dbReference>
<dbReference type="InterPro" id="IPR051911">
    <property type="entry name" value="SDR_oxidoreductase"/>
</dbReference>
<dbReference type="CDD" id="cd05374">
    <property type="entry name" value="17beta-HSD-like_SDR_c"/>
    <property type="match status" value="1"/>
</dbReference>
<name>A0ABT1FCM8_9GAMM</name>
<reference evidence="4 5" key="1">
    <citation type="submission" date="2022-06" db="EMBL/GenBank/DDBJ databases">
        <title>Dyella sp. Sa strain:Sa Genome sequencing.</title>
        <authorList>
            <person name="Park S."/>
        </authorList>
    </citation>
    <scope>NUCLEOTIDE SEQUENCE [LARGE SCALE GENOMIC DNA]</scope>
    <source>
        <strain evidence="4 5">Sa</strain>
    </source>
</reference>
<evidence type="ECO:0000256" key="2">
    <source>
        <dbReference type="ARBA" id="ARBA00023002"/>
    </source>
</evidence>
<dbReference type="Pfam" id="PF00106">
    <property type="entry name" value="adh_short"/>
    <property type="match status" value="1"/>
</dbReference>
<keyword evidence="5" id="KW-1185">Reference proteome</keyword>
<evidence type="ECO:0000256" key="3">
    <source>
        <dbReference type="RuleBase" id="RU000363"/>
    </source>
</evidence>
<comment type="similarity">
    <text evidence="1 3">Belongs to the short-chain dehydrogenases/reductases (SDR) family.</text>
</comment>
<evidence type="ECO:0000313" key="4">
    <source>
        <dbReference type="EMBL" id="MCP1375135.1"/>
    </source>
</evidence>
<dbReference type="PANTHER" id="PTHR43976:SF16">
    <property type="entry name" value="SHORT-CHAIN DEHYDROGENASE_REDUCTASE FAMILY PROTEIN"/>
    <property type="match status" value="1"/>
</dbReference>
<evidence type="ECO:0000313" key="5">
    <source>
        <dbReference type="Proteomes" id="UP001204615"/>
    </source>
</evidence>
<proteinExistence type="inferred from homology"/>
<dbReference type="Proteomes" id="UP001204615">
    <property type="component" value="Unassembled WGS sequence"/>
</dbReference>
<dbReference type="InterPro" id="IPR002347">
    <property type="entry name" value="SDR_fam"/>
</dbReference>
<dbReference type="Gene3D" id="3.40.50.720">
    <property type="entry name" value="NAD(P)-binding Rossmann-like Domain"/>
    <property type="match status" value="1"/>
</dbReference>